<evidence type="ECO:0000256" key="1">
    <source>
        <dbReference type="SAM" id="MobiDB-lite"/>
    </source>
</evidence>
<feature type="region of interest" description="Disordered" evidence="1">
    <location>
        <begin position="77"/>
        <end position="127"/>
    </location>
</feature>
<proteinExistence type="predicted"/>
<gene>
    <name evidence="2" type="ORF">GCM10007890_44970</name>
</gene>
<keyword evidence="3" id="KW-1185">Reference proteome</keyword>
<dbReference type="RefSeq" id="WP_050735122.1">
    <property type="nucleotide sequence ID" value="NZ_JBHSWL010000001.1"/>
</dbReference>
<evidence type="ECO:0000313" key="3">
    <source>
        <dbReference type="Proteomes" id="UP001157440"/>
    </source>
</evidence>
<evidence type="ECO:0000313" key="2">
    <source>
        <dbReference type="EMBL" id="GLS72482.1"/>
    </source>
</evidence>
<accession>A0AA37TNA7</accession>
<reference evidence="3" key="1">
    <citation type="journal article" date="2019" name="Int. J. Syst. Evol. Microbiol.">
        <title>The Global Catalogue of Microorganisms (GCM) 10K type strain sequencing project: providing services to taxonomists for standard genome sequencing and annotation.</title>
        <authorList>
            <consortium name="The Broad Institute Genomics Platform"/>
            <consortium name="The Broad Institute Genome Sequencing Center for Infectious Disease"/>
            <person name="Wu L."/>
            <person name="Ma J."/>
        </authorList>
    </citation>
    <scope>NUCLEOTIDE SEQUENCE [LARGE SCALE GENOMIC DNA]</scope>
    <source>
        <strain evidence="3">NBRC 103632</strain>
    </source>
</reference>
<organism evidence="2 3">
    <name type="scientific">Methylobacterium tardum</name>
    <dbReference type="NCBI Taxonomy" id="374432"/>
    <lineage>
        <taxon>Bacteria</taxon>
        <taxon>Pseudomonadati</taxon>
        <taxon>Pseudomonadota</taxon>
        <taxon>Alphaproteobacteria</taxon>
        <taxon>Hyphomicrobiales</taxon>
        <taxon>Methylobacteriaceae</taxon>
        <taxon>Methylobacterium</taxon>
    </lineage>
</organism>
<name>A0AA37TNA7_9HYPH</name>
<dbReference type="Proteomes" id="UP001157440">
    <property type="component" value="Unassembled WGS sequence"/>
</dbReference>
<feature type="region of interest" description="Disordered" evidence="1">
    <location>
        <begin position="1"/>
        <end position="23"/>
    </location>
</feature>
<feature type="compositionally biased region" description="Low complexity" evidence="1">
    <location>
        <begin position="77"/>
        <end position="89"/>
    </location>
</feature>
<dbReference type="AlphaFoldDB" id="A0AA37TNA7"/>
<dbReference type="EMBL" id="BSPL01000023">
    <property type="protein sequence ID" value="GLS72482.1"/>
    <property type="molecule type" value="Genomic_DNA"/>
</dbReference>
<protein>
    <submittedName>
        <fullName evidence="2">Uncharacterized protein</fullName>
    </submittedName>
</protein>
<comment type="caution">
    <text evidence="2">The sequence shown here is derived from an EMBL/GenBank/DDBJ whole genome shotgun (WGS) entry which is preliminary data.</text>
</comment>
<sequence length="127" mass="13338">MTGATKPAGGIRSSFQRLAESVRRSRNRIGHYRAVLDEGPTNHHADALDPIRWCRPTIARWASTVSRVAAVVIGRPAAGAGSEGAGPHARIPTVTEDVRGAADVPPSAGMPVAPRQRTPPVRPDPAA</sequence>